<evidence type="ECO:0000256" key="3">
    <source>
        <dbReference type="HAMAP-Rule" id="MF_00528"/>
    </source>
</evidence>
<dbReference type="Gene3D" id="3.90.950.10">
    <property type="match status" value="1"/>
</dbReference>
<comment type="subcellular location">
    <subcellularLocation>
        <location evidence="3">Cytoplasm</location>
    </subcellularLocation>
</comment>
<evidence type="ECO:0000313" key="5">
    <source>
        <dbReference type="Proteomes" id="UP000053707"/>
    </source>
</evidence>
<comment type="catalytic activity">
    <reaction evidence="3">
        <text>a ribonucleoside 5'-triphosphate + H2O = a ribonucleoside 5'-phosphate + diphosphate + H(+)</text>
        <dbReference type="Rhea" id="RHEA:23996"/>
        <dbReference type="ChEBI" id="CHEBI:15377"/>
        <dbReference type="ChEBI" id="CHEBI:15378"/>
        <dbReference type="ChEBI" id="CHEBI:33019"/>
        <dbReference type="ChEBI" id="CHEBI:58043"/>
        <dbReference type="ChEBI" id="CHEBI:61557"/>
        <dbReference type="EC" id="3.6.1.9"/>
    </reaction>
</comment>
<protein>
    <recommendedName>
        <fullName evidence="3">Nucleoside triphosphate pyrophosphatase</fullName>
        <ecNumber evidence="3">3.6.1.9</ecNumber>
    </recommendedName>
    <alternativeName>
        <fullName evidence="3">Nucleotide pyrophosphatase</fullName>
        <shortName evidence="3">Nucleotide PPase</shortName>
    </alternativeName>
</protein>
<comment type="similarity">
    <text evidence="3">Belongs to the Maf family.</text>
</comment>
<keyword evidence="2 3" id="KW-0378">Hydrolase</keyword>
<dbReference type="Proteomes" id="UP000053707">
    <property type="component" value="Unassembled WGS sequence"/>
</dbReference>
<keyword evidence="5" id="KW-1185">Reference proteome</keyword>
<comment type="caution">
    <text evidence="3">Lacks conserved residue(s) required for the propagation of feature annotation.</text>
</comment>
<dbReference type="AlphaFoldDB" id="A0A117JLB5"/>
<reference evidence="4 5" key="1">
    <citation type="submission" date="2016-01" db="EMBL/GenBank/DDBJ databases">
        <authorList>
            <consortium name="TB Trials Study Group"/>
            <person name="Sutton G."/>
            <person name="Brinkac L."/>
            <person name="Sanka R."/>
            <person name="Adams M."/>
            <person name="Lau E.L."/>
            <person name="Macaden R."/>
            <person name="Grewal H.M.S."/>
        </authorList>
    </citation>
    <scope>NUCLEOTIDE SEQUENCE [LARGE SCALE GENOMIC DNA]</scope>
    <source>
        <strain evidence="4 5">IS-1744</strain>
    </source>
</reference>
<evidence type="ECO:0000256" key="1">
    <source>
        <dbReference type="ARBA" id="ARBA00001968"/>
    </source>
</evidence>
<evidence type="ECO:0000313" key="4">
    <source>
        <dbReference type="EMBL" id="KUI19471.1"/>
    </source>
</evidence>
<dbReference type="EC" id="3.6.1.9" evidence="3"/>
<accession>A0A117JLB5</accession>
<evidence type="ECO:0000256" key="2">
    <source>
        <dbReference type="ARBA" id="ARBA00022801"/>
    </source>
</evidence>
<name>A0A117JLB5_9MYCO</name>
<dbReference type="CDD" id="cd00555">
    <property type="entry name" value="Maf"/>
    <property type="match status" value="1"/>
</dbReference>
<dbReference type="PANTHER" id="PTHR43213">
    <property type="entry name" value="BIFUNCTIONAL DTTP/UTP PYROPHOSPHATASE/METHYLTRANSFERASE PROTEIN-RELATED"/>
    <property type="match status" value="1"/>
</dbReference>
<dbReference type="InterPro" id="IPR003697">
    <property type="entry name" value="Maf-like"/>
</dbReference>
<comment type="cofactor">
    <cofactor evidence="1 3">
        <name>a divalent metal cation</name>
        <dbReference type="ChEBI" id="CHEBI:60240"/>
    </cofactor>
</comment>
<dbReference type="NCBIfam" id="TIGR00172">
    <property type="entry name" value="maf"/>
    <property type="match status" value="1"/>
</dbReference>
<comment type="function">
    <text evidence="3">Nucleoside triphosphate pyrophosphatase. May have a dual role in cell division arrest and in preventing the incorporation of modified nucleotides into cellular nucleic acids.</text>
</comment>
<dbReference type="SUPFAM" id="SSF52972">
    <property type="entry name" value="ITPase-like"/>
    <property type="match status" value="1"/>
</dbReference>
<sequence length="213" mass="21695">MTRVVLASASPGRRKVLRQAGIDPLIVVSGVDEDAVVAGLDDAATPAQVTVALATAKADAVVAELDAAVGADCVVIGCDSMLFRDGTLAGKPASAEAALAGWQQMAGSSGRLHTGHCMIRLQDNGIVCRLAEAEATTVHFAVPSRADLEAYVASGEPTAVAGGFTLDGLGGWFIEGVDGDPSSVIGIGLPLVRGMFERAGLSLADLWRDNPVT</sequence>
<dbReference type="PIRSF" id="PIRSF006305">
    <property type="entry name" value="Maf"/>
    <property type="match status" value="1"/>
</dbReference>
<dbReference type="PANTHER" id="PTHR43213:SF5">
    <property type="entry name" value="BIFUNCTIONAL DTTP_UTP PYROPHOSPHATASE_METHYLTRANSFERASE PROTEIN-RELATED"/>
    <property type="match status" value="1"/>
</dbReference>
<dbReference type="EMBL" id="LQIR01000006">
    <property type="protein sequence ID" value="KUI19471.1"/>
    <property type="molecule type" value="Genomic_DNA"/>
</dbReference>
<dbReference type="GO" id="GO:0009117">
    <property type="term" value="P:nucleotide metabolic process"/>
    <property type="evidence" value="ECO:0007669"/>
    <property type="project" value="UniProtKB-KW"/>
</dbReference>
<dbReference type="InterPro" id="IPR029001">
    <property type="entry name" value="ITPase-like_fam"/>
</dbReference>
<proteinExistence type="inferred from homology"/>
<dbReference type="Pfam" id="PF02545">
    <property type="entry name" value="Maf"/>
    <property type="match status" value="1"/>
</dbReference>
<dbReference type="HAMAP" id="MF_00528">
    <property type="entry name" value="Maf"/>
    <property type="match status" value="1"/>
</dbReference>
<keyword evidence="3" id="KW-0963">Cytoplasm</keyword>
<keyword evidence="3" id="KW-0546">Nucleotide metabolism</keyword>
<dbReference type="RefSeq" id="WP_064394778.1">
    <property type="nucleotide sequence ID" value="NZ_LQIR01000006.1"/>
</dbReference>
<organism evidence="4 5">
    <name type="scientific">Mycobacterium lehmannii</name>
    <dbReference type="NCBI Taxonomy" id="2048550"/>
    <lineage>
        <taxon>Bacteria</taxon>
        <taxon>Bacillati</taxon>
        <taxon>Actinomycetota</taxon>
        <taxon>Actinomycetes</taxon>
        <taxon>Mycobacteriales</taxon>
        <taxon>Mycobacteriaceae</taxon>
        <taxon>Mycobacterium</taxon>
    </lineage>
</organism>
<comment type="caution">
    <text evidence="4">The sequence shown here is derived from an EMBL/GenBank/DDBJ whole genome shotgun (WGS) entry which is preliminary data.</text>
</comment>
<feature type="active site" description="Proton acceptor" evidence="3">
    <location>
        <position position="79"/>
    </location>
</feature>
<dbReference type="GO" id="GO:0047429">
    <property type="term" value="F:nucleoside triphosphate diphosphatase activity"/>
    <property type="evidence" value="ECO:0007669"/>
    <property type="project" value="UniProtKB-EC"/>
</dbReference>
<comment type="catalytic activity">
    <reaction evidence="3">
        <text>a 2'-deoxyribonucleoside 5'-triphosphate + H2O = a 2'-deoxyribonucleoside 5'-phosphate + diphosphate + H(+)</text>
        <dbReference type="Rhea" id="RHEA:44644"/>
        <dbReference type="ChEBI" id="CHEBI:15377"/>
        <dbReference type="ChEBI" id="CHEBI:15378"/>
        <dbReference type="ChEBI" id="CHEBI:33019"/>
        <dbReference type="ChEBI" id="CHEBI:61560"/>
        <dbReference type="ChEBI" id="CHEBI:65317"/>
        <dbReference type="EC" id="3.6.1.9"/>
    </reaction>
</comment>
<gene>
    <name evidence="4" type="ORF">AU192_06530</name>
</gene>
<dbReference type="GO" id="GO:0005737">
    <property type="term" value="C:cytoplasm"/>
    <property type="evidence" value="ECO:0007669"/>
    <property type="project" value="UniProtKB-SubCell"/>
</dbReference>